<gene>
    <name evidence="7" type="ORF">M5X16_01895</name>
</gene>
<evidence type="ECO:0000256" key="4">
    <source>
        <dbReference type="ARBA" id="ARBA00023136"/>
    </source>
</evidence>
<evidence type="ECO:0000256" key="1">
    <source>
        <dbReference type="ARBA" id="ARBA00004141"/>
    </source>
</evidence>
<feature type="compositionally biased region" description="Low complexity" evidence="5">
    <location>
        <begin position="23"/>
        <end position="35"/>
    </location>
</feature>
<evidence type="ECO:0000256" key="6">
    <source>
        <dbReference type="SAM" id="Phobius"/>
    </source>
</evidence>
<keyword evidence="2 6" id="KW-0812">Transmembrane</keyword>
<organism evidence="7 8">
    <name type="scientific">Paenibacillus chitinolyticus</name>
    <dbReference type="NCBI Taxonomy" id="79263"/>
    <lineage>
        <taxon>Bacteria</taxon>
        <taxon>Bacillati</taxon>
        <taxon>Bacillota</taxon>
        <taxon>Bacilli</taxon>
        <taxon>Bacillales</taxon>
        <taxon>Paenibacillaceae</taxon>
        <taxon>Paenibacillus</taxon>
    </lineage>
</organism>
<evidence type="ECO:0000256" key="3">
    <source>
        <dbReference type="ARBA" id="ARBA00022989"/>
    </source>
</evidence>
<dbReference type="RefSeq" id="WP_268629642.1">
    <property type="nucleotide sequence ID" value="NZ_JAMDMJ010000001.1"/>
</dbReference>
<feature type="compositionally biased region" description="Polar residues" evidence="5">
    <location>
        <begin position="87"/>
        <end position="97"/>
    </location>
</feature>
<evidence type="ECO:0000313" key="8">
    <source>
        <dbReference type="Proteomes" id="UP001527202"/>
    </source>
</evidence>
<name>A0ABT4F9E6_9BACL</name>
<keyword evidence="4 6" id="KW-0472">Membrane</keyword>
<feature type="compositionally biased region" description="Low complexity" evidence="5">
    <location>
        <begin position="108"/>
        <end position="126"/>
    </location>
</feature>
<evidence type="ECO:0000313" key="7">
    <source>
        <dbReference type="EMBL" id="MCY9594531.1"/>
    </source>
</evidence>
<evidence type="ECO:0000256" key="5">
    <source>
        <dbReference type="SAM" id="MobiDB-lite"/>
    </source>
</evidence>
<dbReference type="CDD" id="cd16914">
    <property type="entry name" value="EcfT"/>
    <property type="match status" value="1"/>
</dbReference>
<feature type="region of interest" description="Disordered" evidence="5">
    <location>
        <begin position="74"/>
        <end position="126"/>
    </location>
</feature>
<comment type="caution">
    <text evidence="7">The sequence shown here is derived from an EMBL/GenBank/DDBJ whole genome shotgun (WGS) entry which is preliminary data.</text>
</comment>
<protein>
    <submittedName>
        <fullName evidence="7">Energy-coupling factor transporter transmembrane protein EcfT</fullName>
    </submittedName>
</protein>
<reference evidence="7 8" key="1">
    <citation type="submission" date="2022-05" db="EMBL/GenBank/DDBJ databases">
        <title>Genome Sequencing of Bee-Associated Microbes.</title>
        <authorList>
            <person name="Dunlap C."/>
        </authorList>
    </citation>
    <scope>NUCLEOTIDE SEQUENCE [LARGE SCALE GENOMIC DNA]</scope>
    <source>
        <strain evidence="7 8">NRRL B-23120</strain>
    </source>
</reference>
<feature type="transmembrane region" description="Helical" evidence="6">
    <location>
        <begin position="227"/>
        <end position="248"/>
    </location>
</feature>
<dbReference type="Proteomes" id="UP001527202">
    <property type="component" value="Unassembled WGS sequence"/>
</dbReference>
<feature type="transmembrane region" description="Helical" evidence="6">
    <location>
        <begin position="187"/>
        <end position="207"/>
    </location>
</feature>
<proteinExistence type="predicted"/>
<feature type="region of interest" description="Disordered" evidence="5">
    <location>
        <begin position="1"/>
        <end position="35"/>
    </location>
</feature>
<keyword evidence="8" id="KW-1185">Reference proteome</keyword>
<feature type="non-terminal residue" evidence="7">
    <location>
        <position position="1"/>
    </location>
</feature>
<dbReference type="EMBL" id="JAMDMJ010000001">
    <property type="protein sequence ID" value="MCY9594531.1"/>
    <property type="molecule type" value="Genomic_DNA"/>
</dbReference>
<accession>A0ABT4F9E6</accession>
<dbReference type="Pfam" id="PF02361">
    <property type="entry name" value="CbiQ"/>
    <property type="match status" value="1"/>
</dbReference>
<keyword evidence="3 6" id="KW-1133">Transmembrane helix</keyword>
<feature type="transmembrane region" description="Helical" evidence="6">
    <location>
        <begin position="361"/>
        <end position="381"/>
    </location>
</feature>
<dbReference type="InterPro" id="IPR003339">
    <property type="entry name" value="ABC/ECF_trnsptr_transmembrane"/>
</dbReference>
<evidence type="ECO:0000256" key="2">
    <source>
        <dbReference type="ARBA" id="ARBA00022692"/>
    </source>
</evidence>
<sequence length="382" mass="39130">GARRGHGANADAGLSAPEERAAQAESAAASAHASVCAGSASREAMLCGSVGASAASGSQAAAAGAGSAGPFECGRGVTPAIEDDSSAAETVQAGTSDRTPEEVRSPESGTQPASAASGTSAPAAAPRPRALTVGRLFDPRTFWIGYVLLSAGILLQHSLIGLAVSAALTAAAVLLSQVPFRAVWKPLRAFLIFTGLSAVIAGLTLGAGQGGSPVGFDPHAALSAVRALSNLMLVLVLGVLFPLTVGYLRMKQGVEQGLAFLGKLKFPVEAIALTASLMFRFIPLIGGQWNRFGRIAKARGQGRSGKSGLGLAEFRIMALPFMFSLIRMADEFSTALEIRGYSRTGGRRTRSLTLRMKARDYAAMGVFLLVFLCLAALAGILG</sequence>
<feature type="transmembrane region" description="Helical" evidence="6">
    <location>
        <begin position="143"/>
        <end position="175"/>
    </location>
</feature>
<comment type="subcellular location">
    <subcellularLocation>
        <location evidence="1">Membrane</location>
        <topology evidence="1">Multi-pass membrane protein</topology>
    </subcellularLocation>
</comment>